<organism evidence="1 2">
    <name type="scientific">Saccharopolyspora taberi</name>
    <dbReference type="NCBI Taxonomy" id="60895"/>
    <lineage>
        <taxon>Bacteria</taxon>
        <taxon>Bacillati</taxon>
        <taxon>Actinomycetota</taxon>
        <taxon>Actinomycetes</taxon>
        <taxon>Pseudonocardiales</taxon>
        <taxon>Pseudonocardiaceae</taxon>
        <taxon>Saccharopolyspora</taxon>
    </lineage>
</organism>
<comment type="caution">
    <text evidence="1">The sequence shown here is derived from an EMBL/GenBank/DDBJ whole genome shotgun (WGS) entry which is preliminary data.</text>
</comment>
<keyword evidence="2" id="KW-1185">Reference proteome</keyword>
<accession>A0ABN3UZV3</accession>
<dbReference type="Proteomes" id="UP001500979">
    <property type="component" value="Unassembled WGS sequence"/>
</dbReference>
<proteinExistence type="predicted"/>
<name>A0ABN3UZV3_9PSEU</name>
<sequence>MIREGAVSNAAGGYKRQDIATIGGRSGDSTHIAVEIIGGERVITATRDDGADPLELTPAAASEAIGALAAALTIALRKS</sequence>
<reference evidence="1 2" key="1">
    <citation type="journal article" date="2019" name="Int. J. Syst. Evol. Microbiol.">
        <title>The Global Catalogue of Microorganisms (GCM) 10K type strain sequencing project: providing services to taxonomists for standard genome sequencing and annotation.</title>
        <authorList>
            <consortium name="The Broad Institute Genomics Platform"/>
            <consortium name="The Broad Institute Genome Sequencing Center for Infectious Disease"/>
            <person name="Wu L."/>
            <person name="Ma J."/>
        </authorList>
    </citation>
    <scope>NUCLEOTIDE SEQUENCE [LARGE SCALE GENOMIC DNA]</scope>
    <source>
        <strain evidence="1 2">JCM 9383</strain>
    </source>
</reference>
<dbReference type="EMBL" id="BAAAUX010000001">
    <property type="protein sequence ID" value="GAA2773068.1"/>
    <property type="molecule type" value="Genomic_DNA"/>
</dbReference>
<evidence type="ECO:0000313" key="1">
    <source>
        <dbReference type="EMBL" id="GAA2773068.1"/>
    </source>
</evidence>
<evidence type="ECO:0000313" key="2">
    <source>
        <dbReference type="Proteomes" id="UP001500979"/>
    </source>
</evidence>
<gene>
    <name evidence="1" type="ORF">GCM10010470_00810</name>
</gene>
<protein>
    <submittedName>
        <fullName evidence="1">Uncharacterized protein</fullName>
    </submittedName>
</protein>